<feature type="region of interest" description="Disordered" evidence="1">
    <location>
        <begin position="30"/>
        <end position="108"/>
    </location>
</feature>
<dbReference type="Ensembl" id="ENSSPAT00000015669.1">
    <property type="protein sequence ID" value="ENSSPAP00000015421.1"/>
    <property type="gene ID" value="ENSSPAG00000011626.1"/>
</dbReference>
<sequence length="178" mass="19162">SGHQCQPKFQIPRLEAKLALWVSGACVGGAPSGSRPVLAPSRSRPVLTPSRSRPVLAPSRSCPVLAPSRSRPVLTPSRSRPVLTPSRSRPVLAPSRSRPVLAPSRSRPVLAPSRSPVYVYQGLGPTQNSCPVLVDLSDMRLESALCQHDLDCICRFVVSLVSKGKLWLIGPKRGCKFS</sequence>
<evidence type="ECO:0000256" key="1">
    <source>
        <dbReference type="SAM" id="MobiDB-lite"/>
    </source>
</evidence>
<reference evidence="2" key="1">
    <citation type="submission" date="2023-09" db="UniProtKB">
        <authorList>
            <consortium name="Ensembl"/>
        </authorList>
    </citation>
    <scope>IDENTIFICATION</scope>
</reference>
<proteinExistence type="predicted"/>
<dbReference type="GeneTree" id="ENSGT01140000283483"/>
<protein>
    <submittedName>
        <fullName evidence="2">Uncharacterized protein</fullName>
    </submittedName>
</protein>
<accession>A0A3B5A557</accession>
<dbReference type="AlphaFoldDB" id="A0A3B5A557"/>
<dbReference type="STRING" id="144197.ENSSPAP00000015421"/>
<organism evidence="2">
    <name type="scientific">Stegastes partitus</name>
    <name type="common">bicolor damselfish</name>
    <dbReference type="NCBI Taxonomy" id="144197"/>
    <lineage>
        <taxon>Eukaryota</taxon>
        <taxon>Metazoa</taxon>
        <taxon>Chordata</taxon>
        <taxon>Craniata</taxon>
        <taxon>Vertebrata</taxon>
        <taxon>Euteleostomi</taxon>
        <taxon>Actinopterygii</taxon>
        <taxon>Neopterygii</taxon>
        <taxon>Teleostei</taxon>
        <taxon>Neoteleostei</taxon>
        <taxon>Acanthomorphata</taxon>
        <taxon>Ovalentaria</taxon>
        <taxon>Pomacentridae</taxon>
        <taxon>Stegastes</taxon>
    </lineage>
</organism>
<evidence type="ECO:0000313" key="2">
    <source>
        <dbReference type="Ensembl" id="ENSSPAP00000015421.1"/>
    </source>
</evidence>
<name>A0A3B5A557_9TELE</name>